<sequence>MGLRSWLKEKSTKELDQQHNECAYIYIVPTELEPQTPVPSYAAHFHEFLNNNFPSDFEHKLREVRPYIFTSFIMWPSYWLYRGLDWGYRRQYVHLPVYIHRTYLQAKIIQYGIISLGLLNANSRNRKQATETSQTTAKALEYLSAYFFRKTEYRRPNLGDDLRQVVQSKDFENNVKATAPFLATGMLAWPLYWAYRGIGWHKYRNTEILPLYIKKTFYRAKAMELMILMTGIVYSLKSTLEPVALKRIQDLRYAQQK</sequence>
<reference evidence="2" key="1">
    <citation type="submission" date="2015-01" db="EMBL/GenBank/DDBJ databases">
        <authorList>
            <person name="Aksoy S."/>
            <person name="Warren W."/>
            <person name="Wilson R.K."/>
        </authorList>
    </citation>
    <scope>NUCLEOTIDE SEQUENCE [LARGE SCALE GENOMIC DNA]</scope>
    <source>
        <strain evidence="2">IAEA</strain>
    </source>
</reference>
<dbReference type="Proteomes" id="UP000092460">
    <property type="component" value="Unassembled WGS sequence"/>
</dbReference>
<organism evidence="1 2">
    <name type="scientific">Glossina palpalis gambiensis</name>
    <dbReference type="NCBI Taxonomy" id="67801"/>
    <lineage>
        <taxon>Eukaryota</taxon>
        <taxon>Metazoa</taxon>
        <taxon>Ecdysozoa</taxon>
        <taxon>Arthropoda</taxon>
        <taxon>Hexapoda</taxon>
        <taxon>Insecta</taxon>
        <taxon>Pterygota</taxon>
        <taxon>Neoptera</taxon>
        <taxon>Endopterygota</taxon>
        <taxon>Diptera</taxon>
        <taxon>Brachycera</taxon>
        <taxon>Muscomorpha</taxon>
        <taxon>Hippoboscoidea</taxon>
        <taxon>Glossinidae</taxon>
        <taxon>Glossina</taxon>
    </lineage>
</organism>
<dbReference type="AlphaFoldDB" id="A0A1B0AQB7"/>
<name>A0A1B0AQB7_9MUSC</name>
<dbReference type="VEuPathDB" id="VectorBase:GPPI004744"/>
<accession>A0A1B0AQB7</accession>
<protein>
    <submittedName>
        <fullName evidence="1">Uncharacterized protein</fullName>
    </submittedName>
</protein>
<dbReference type="EMBL" id="JXJN01001782">
    <property type="status" value="NOT_ANNOTATED_CDS"/>
    <property type="molecule type" value="Genomic_DNA"/>
</dbReference>
<reference evidence="1" key="2">
    <citation type="submission" date="2020-05" db="UniProtKB">
        <authorList>
            <consortium name="EnsemblMetazoa"/>
        </authorList>
    </citation>
    <scope>IDENTIFICATION</scope>
    <source>
        <strain evidence="1">IAEA</strain>
    </source>
</reference>
<keyword evidence="2" id="KW-1185">Reference proteome</keyword>
<evidence type="ECO:0000313" key="2">
    <source>
        <dbReference type="Proteomes" id="UP000092460"/>
    </source>
</evidence>
<dbReference type="EnsemblMetazoa" id="GPPI004744-RA">
    <property type="protein sequence ID" value="GPPI004744-PA"/>
    <property type="gene ID" value="GPPI004744"/>
</dbReference>
<proteinExistence type="predicted"/>
<evidence type="ECO:0000313" key="1">
    <source>
        <dbReference type="EnsemblMetazoa" id="GPPI004744-PA"/>
    </source>
</evidence>